<accession>A0A084UCR2</accession>
<evidence type="ECO:0000313" key="3">
    <source>
        <dbReference type="Proteomes" id="UP000053675"/>
    </source>
</evidence>
<feature type="transmembrane region" description="Helical" evidence="1">
    <location>
        <begin position="307"/>
        <end position="323"/>
    </location>
</feature>
<dbReference type="Proteomes" id="UP000053675">
    <property type="component" value="Unassembled WGS sequence"/>
</dbReference>
<feature type="transmembrane region" description="Helical" evidence="1">
    <location>
        <begin position="239"/>
        <end position="259"/>
    </location>
</feature>
<feature type="transmembrane region" description="Helical" evidence="1">
    <location>
        <begin position="360"/>
        <end position="378"/>
    </location>
</feature>
<proteinExistence type="predicted"/>
<organism evidence="2 3">
    <name type="scientific">Nitratireductor basaltis</name>
    <dbReference type="NCBI Taxonomy" id="472175"/>
    <lineage>
        <taxon>Bacteria</taxon>
        <taxon>Pseudomonadati</taxon>
        <taxon>Pseudomonadota</taxon>
        <taxon>Alphaproteobacteria</taxon>
        <taxon>Hyphomicrobiales</taxon>
        <taxon>Phyllobacteriaceae</taxon>
        <taxon>Nitratireductor</taxon>
    </lineage>
</organism>
<dbReference type="eggNOG" id="ENOG5033EXN">
    <property type="taxonomic scope" value="Bacteria"/>
</dbReference>
<feature type="transmembrane region" description="Helical" evidence="1">
    <location>
        <begin position="335"/>
        <end position="354"/>
    </location>
</feature>
<dbReference type="RefSeq" id="WP_051913917.1">
    <property type="nucleotide sequence ID" value="NZ_JMQM01000001.1"/>
</dbReference>
<feature type="transmembrane region" description="Helical" evidence="1">
    <location>
        <begin position="166"/>
        <end position="199"/>
    </location>
</feature>
<reference evidence="2 3" key="1">
    <citation type="submission" date="2014-05" db="EMBL/GenBank/DDBJ databases">
        <title>Draft Genome Sequence of Nitratireductor basaltis Strain UMTGB225, A Marine Bacterium Isolated from Green Barrel Tunicate.</title>
        <authorList>
            <person name="Gan H.Y."/>
        </authorList>
    </citation>
    <scope>NUCLEOTIDE SEQUENCE [LARGE SCALE GENOMIC DNA]</scope>
    <source>
        <strain evidence="2 3">UMTGB225</strain>
    </source>
</reference>
<sequence>MRGLWRTPIQLTENLLSSYGALAGALLLCLFTLVATAVAWFVPLANWDMFAYVATALEDRFSDIQMLHQAAYQAVAERVEDGDFLVLTQDRDYRIRQYADPAAFATMLGFYRVKLLYVELATLLSGLMHPVDALRLISTASAALYGLLVIFWAWQRQSLKLAPLILALLVLAAIAPTARFAVPDLMASVFVLAACLAFLRRADLLAALCLLLAFFTRPDHLAFLAVLATLALFMKREGLWLAAAALIAFASYFLLTGAADHPGWWVQIWFTHIEYVETLEGFSPAFSVIAYMRVIIQVLVRWLVEETWAAILLVELFALWVLRLHGSLFMGRERLLLAALVSTIAAKFFVMPMHETRFHLAYIVPIGLILIDVAARSFRPAIAHMQKPRS</sequence>
<dbReference type="AlphaFoldDB" id="A0A084UCR2"/>
<keyword evidence="3" id="KW-1185">Reference proteome</keyword>
<keyword evidence="1" id="KW-0472">Membrane</keyword>
<feature type="transmembrane region" description="Helical" evidence="1">
    <location>
        <begin position="205"/>
        <end position="232"/>
    </location>
</feature>
<dbReference type="EMBL" id="JMQM01000001">
    <property type="protein sequence ID" value="KFB10748.1"/>
    <property type="molecule type" value="Genomic_DNA"/>
</dbReference>
<feature type="transmembrane region" description="Helical" evidence="1">
    <location>
        <begin position="21"/>
        <end position="42"/>
    </location>
</feature>
<feature type="transmembrane region" description="Helical" evidence="1">
    <location>
        <begin position="133"/>
        <end position="154"/>
    </location>
</feature>
<dbReference type="STRING" id="472175.EL18_01788"/>
<dbReference type="PATRIC" id="fig|472175.3.peg.1797"/>
<evidence type="ECO:0000256" key="1">
    <source>
        <dbReference type="SAM" id="Phobius"/>
    </source>
</evidence>
<protein>
    <recommendedName>
        <fullName evidence="4">DUF2029 domain-containing protein</fullName>
    </recommendedName>
</protein>
<keyword evidence="1" id="KW-1133">Transmembrane helix</keyword>
<name>A0A084UCR2_9HYPH</name>
<keyword evidence="1" id="KW-0812">Transmembrane</keyword>
<evidence type="ECO:0008006" key="4">
    <source>
        <dbReference type="Google" id="ProtNLM"/>
    </source>
</evidence>
<evidence type="ECO:0000313" key="2">
    <source>
        <dbReference type="EMBL" id="KFB10748.1"/>
    </source>
</evidence>
<dbReference type="OrthoDB" id="8435158at2"/>
<comment type="caution">
    <text evidence="2">The sequence shown here is derived from an EMBL/GenBank/DDBJ whole genome shotgun (WGS) entry which is preliminary data.</text>
</comment>
<gene>
    <name evidence="2" type="ORF">EL18_01788</name>
</gene>